<organism evidence="2 3">
    <name type="scientific">Capnocytophaga canimorsus</name>
    <dbReference type="NCBI Taxonomy" id="28188"/>
    <lineage>
        <taxon>Bacteria</taxon>
        <taxon>Pseudomonadati</taxon>
        <taxon>Bacteroidota</taxon>
        <taxon>Flavobacteriia</taxon>
        <taxon>Flavobacteriales</taxon>
        <taxon>Flavobacteriaceae</taxon>
        <taxon>Capnocytophaga</taxon>
    </lineage>
</organism>
<proteinExistence type="predicted"/>
<dbReference type="AlphaFoldDB" id="A0A0B7IAU4"/>
<evidence type="ECO:0000313" key="2">
    <source>
        <dbReference type="EMBL" id="CEN48870.1"/>
    </source>
</evidence>
<dbReference type="Proteomes" id="UP000039370">
    <property type="component" value="Unassembled WGS sequence"/>
</dbReference>
<gene>
    <name evidence="2" type="ORF">CCAN11_1830007</name>
</gene>
<sequence>MTTSKKINIFLFLLLWIQLGYTQNPQIKVEVNPTEIKIGEQIEFKISVEANQTEGNVVFPQGQTFIPLEMVRASAVDTLLQQEKIRLMKTYYLTQFDSGSYTIPRQKIEVNSKSYYTDSLWVQVRNIPVDTLKQPLYDIKPIMGVEKSSSFPYQFLFFVFGWLAVLLISILLVLLRKKKRGFWFKKTPLPPFEKAILGLKNLQNSKYLIESKHKEYYSELTDIVREYLEDEVRILAKESTTDELLGKIELLQESGKLSLSSETITNLRSVLQTADLVKFAKNKPDDNTAENHRVVIEDVVKKTKAAIPEPTLEEKLQNQEFLKEMELQKRQRQKRMLRWAIGLFSLLVLGGIATYLGYNSFKDTLLSDQTTQLLKGRWVTSAYGYPQTQITTPEVLKRQKMYQISGFEQMISQQHVFDFGAINSNLYIMTSVIVFRSDAQGQEQTTLNPEKVNNIVLSQLEKAGGQNITTLSEEYTTTQGVKGLKLFGKMTIKDRRGNPFTASYELYSFTENGALQQLLITYKESDKSAREIAQKVVYSIDFKRD</sequence>
<dbReference type="InterPro" id="IPR025738">
    <property type="entry name" value="BatD"/>
</dbReference>
<evidence type="ECO:0000256" key="1">
    <source>
        <dbReference type="SAM" id="Phobius"/>
    </source>
</evidence>
<keyword evidence="1" id="KW-0472">Membrane</keyword>
<keyword evidence="1" id="KW-0812">Transmembrane</keyword>
<dbReference type="Pfam" id="PF13584">
    <property type="entry name" value="BatD"/>
    <property type="match status" value="1"/>
</dbReference>
<evidence type="ECO:0000313" key="3">
    <source>
        <dbReference type="Proteomes" id="UP000039370"/>
    </source>
</evidence>
<feature type="transmembrane region" description="Helical" evidence="1">
    <location>
        <begin position="155"/>
        <end position="175"/>
    </location>
</feature>
<keyword evidence="1" id="KW-1133">Transmembrane helix</keyword>
<name>A0A0B7IAU4_9FLAO</name>
<feature type="transmembrane region" description="Helical" evidence="1">
    <location>
        <begin position="337"/>
        <end position="358"/>
    </location>
</feature>
<accession>A0A0B7IAU4</accession>
<reference evidence="3" key="1">
    <citation type="submission" date="2015-01" db="EMBL/GenBank/DDBJ databases">
        <authorList>
            <person name="MANFREDI Pablo"/>
        </authorList>
    </citation>
    <scope>NUCLEOTIDE SEQUENCE [LARGE SCALE GENOMIC DNA]</scope>
    <source>
        <strain evidence="3">Cc11</strain>
    </source>
</reference>
<dbReference type="EMBL" id="CDOK01000094">
    <property type="protein sequence ID" value="CEN48870.1"/>
    <property type="molecule type" value="Genomic_DNA"/>
</dbReference>
<protein>
    <submittedName>
        <fullName evidence="2">Uncharacterized protein</fullName>
    </submittedName>
</protein>